<proteinExistence type="predicted"/>
<dbReference type="Pfam" id="PF01381">
    <property type="entry name" value="HTH_3"/>
    <property type="match status" value="1"/>
</dbReference>
<dbReference type="Proteomes" id="UP000061135">
    <property type="component" value="Chromosome"/>
</dbReference>
<dbReference type="EMBL" id="CP007501">
    <property type="protein sequence ID" value="AKD24952.1"/>
    <property type="molecule type" value="Genomic_DNA"/>
</dbReference>
<evidence type="ECO:0000259" key="1">
    <source>
        <dbReference type="PROSITE" id="PS50943"/>
    </source>
</evidence>
<dbReference type="KEGG" id="pdq:CL55_00006190"/>
<dbReference type="SMART" id="SM00530">
    <property type="entry name" value="HTH_XRE"/>
    <property type="match status" value="1"/>
</dbReference>
<dbReference type="OrthoDB" id="2736385at2"/>
<protein>
    <submittedName>
        <fullName evidence="2">Transcription factor</fullName>
    </submittedName>
</protein>
<dbReference type="HOGENOM" id="CLU_066192_18_0_4"/>
<dbReference type="Gene3D" id="1.10.260.40">
    <property type="entry name" value="lambda repressor-like DNA-binding domains"/>
    <property type="match status" value="1"/>
</dbReference>
<dbReference type="SUPFAM" id="SSF47413">
    <property type="entry name" value="lambda repressor-like DNA-binding domains"/>
    <property type="match status" value="1"/>
</dbReference>
<name>A0A0E3ZL26_9BURK</name>
<dbReference type="CDD" id="cd00093">
    <property type="entry name" value="HTH_XRE"/>
    <property type="match status" value="1"/>
</dbReference>
<dbReference type="STRING" id="1835254.CL55_00006190"/>
<dbReference type="InterPro" id="IPR010982">
    <property type="entry name" value="Lambda_DNA-bd_dom_sf"/>
</dbReference>
<dbReference type="PATRIC" id="fig|576611.7.peg.627"/>
<dbReference type="PROSITE" id="PS50943">
    <property type="entry name" value="HTH_CROC1"/>
    <property type="match status" value="1"/>
</dbReference>
<gene>
    <name evidence="2" type="ORF">CL55_00006190</name>
</gene>
<feature type="domain" description="HTH cro/C1-type" evidence="1">
    <location>
        <begin position="34"/>
        <end position="88"/>
    </location>
</feature>
<evidence type="ECO:0000313" key="2">
    <source>
        <dbReference type="EMBL" id="AKD24952.1"/>
    </source>
</evidence>
<dbReference type="RefSeq" id="WP_046329827.1">
    <property type="nucleotide sequence ID" value="NZ_CP007501.1"/>
</dbReference>
<sequence length="101" mass="11344">MTKISNLHKKWIKNPDYKEAYDESRMEFEIAQEVIEARMKSGLSQEELAALMSTSQSAIARLESGVSLPSLRTLTKLAAATNTHIEIHFKPIKNSKQKLAA</sequence>
<dbReference type="AlphaFoldDB" id="A0A0E3ZL26"/>
<dbReference type="InterPro" id="IPR001387">
    <property type="entry name" value="Cro/C1-type_HTH"/>
</dbReference>
<organism evidence="2 3">
    <name type="scientific">Polynucleobacter duraquae</name>
    <dbReference type="NCBI Taxonomy" id="1835254"/>
    <lineage>
        <taxon>Bacteria</taxon>
        <taxon>Pseudomonadati</taxon>
        <taxon>Pseudomonadota</taxon>
        <taxon>Betaproteobacteria</taxon>
        <taxon>Burkholderiales</taxon>
        <taxon>Burkholderiaceae</taxon>
        <taxon>Polynucleobacter</taxon>
    </lineage>
</organism>
<dbReference type="GO" id="GO:0003677">
    <property type="term" value="F:DNA binding"/>
    <property type="evidence" value="ECO:0007669"/>
    <property type="project" value="InterPro"/>
</dbReference>
<accession>A0A0E3ZL26</accession>
<evidence type="ECO:0000313" key="3">
    <source>
        <dbReference type="Proteomes" id="UP000061135"/>
    </source>
</evidence>
<keyword evidence="3" id="KW-1185">Reference proteome</keyword>
<reference evidence="2 3" key="1">
    <citation type="submission" date="2014-03" db="EMBL/GenBank/DDBJ databases">
        <title>Genome of Polynucleobacter strain MWH-MoK4.</title>
        <authorList>
            <person name="Hahn M.W."/>
        </authorList>
    </citation>
    <scope>NUCLEOTIDE SEQUENCE [LARGE SCALE GENOMIC DNA]</scope>
    <source>
        <strain evidence="2 3">MWH-MoK4</strain>
    </source>
</reference>